<dbReference type="AlphaFoldDB" id="A0A5S4GST2"/>
<evidence type="ECO:0000313" key="2">
    <source>
        <dbReference type="Proteomes" id="UP000306628"/>
    </source>
</evidence>
<name>A0A5S4GST2_9ACTN</name>
<dbReference type="RefSeq" id="WP_138689774.1">
    <property type="nucleotide sequence ID" value="NZ_JBHSAZ010000089.1"/>
</dbReference>
<dbReference type="InterPro" id="IPR036894">
    <property type="entry name" value="YbaB-like_sf"/>
</dbReference>
<reference evidence="1 2" key="1">
    <citation type="submission" date="2019-05" db="EMBL/GenBank/DDBJ databases">
        <title>Draft genome sequence of Nonomuraea zeae DSM 100528.</title>
        <authorList>
            <person name="Saricaoglu S."/>
            <person name="Isik K."/>
        </authorList>
    </citation>
    <scope>NUCLEOTIDE SEQUENCE [LARGE SCALE GENOMIC DNA]</scope>
    <source>
        <strain evidence="1 2">DSM 100528</strain>
    </source>
</reference>
<dbReference type="OrthoDB" id="3829223at2"/>
<dbReference type="InterPro" id="IPR004401">
    <property type="entry name" value="YbaB/EbfC"/>
</dbReference>
<accession>A0A5S4GST2</accession>
<protein>
    <submittedName>
        <fullName evidence="1">YbaB/EbfC family nucleoid-associated protein</fullName>
    </submittedName>
</protein>
<keyword evidence="2" id="KW-1185">Reference proteome</keyword>
<dbReference type="GO" id="GO:0003677">
    <property type="term" value="F:DNA binding"/>
    <property type="evidence" value="ECO:0007669"/>
    <property type="project" value="InterPro"/>
</dbReference>
<dbReference type="EMBL" id="VCKX01000028">
    <property type="protein sequence ID" value="TMR35976.1"/>
    <property type="molecule type" value="Genomic_DNA"/>
</dbReference>
<comment type="caution">
    <text evidence="1">The sequence shown here is derived from an EMBL/GenBank/DDBJ whole genome shotgun (WGS) entry which is preliminary data.</text>
</comment>
<dbReference type="Proteomes" id="UP000306628">
    <property type="component" value="Unassembled WGS sequence"/>
</dbReference>
<sequence length="140" mass="15504">MDADDTRLTELDKFVQASERSMRELGQAMQGLRRLSGAGESATGAVSARVDADSRLVDLAISPRAMKLGSHDLSREVIEAVAAAQLDHERQAKALIAFLPDGDGLLDAFQRDLTEVQDTYTAETHERLDRMRHARSRLRD</sequence>
<dbReference type="Gene3D" id="3.30.1310.10">
    <property type="entry name" value="Nucleoid-associated protein YbaB-like domain"/>
    <property type="match status" value="1"/>
</dbReference>
<dbReference type="SUPFAM" id="SSF82607">
    <property type="entry name" value="YbaB-like"/>
    <property type="match status" value="1"/>
</dbReference>
<evidence type="ECO:0000313" key="1">
    <source>
        <dbReference type="EMBL" id="TMR35976.1"/>
    </source>
</evidence>
<gene>
    <name evidence="1" type="ORF">ETD85_12185</name>
</gene>
<proteinExistence type="predicted"/>
<dbReference type="Pfam" id="PF02575">
    <property type="entry name" value="YbaB_DNA_bd"/>
    <property type="match status" value="1"/>
</dbReference>
<organism evidence="1 2">
    <name type="scientific">Nonomuraea zeae</name>
    <dbReference type="NCBI Taxonomy" id="1642303"/>
    <lineage>
        <taxon>Bacteria</taxon>
        <taxon>Bacillati</taxon>
        <taxon>Actinomycetota</taxon>
        <taxon>Actinomycetes</taxon>
        <taxon>Streptosporangiales</taxon>
        <taxon>Streptosporangiaceae</taxon>
        <taxon>Nonomuraea</taxon>
    </lineage>
</organism>